<sequence length="39" mass="4635">MIKIPKENRIDQNERPQWDLIMKVLDDVVEAIMALKIVK</sequence>
<proteinExistence type="predicted"/>
<evidence type="ECO:0000313" key="2">
    <source>
        <dbReference type="Proteomes" id="UP000190890"/>
    </source>
</evidence>
<name>A0A1S8TY77_9CLOT</name>
<dbReference type="Proteomes" id="UP000190890">
    <property type="component" value="Unassembled WGS sequence"/>
</dbReference>
<evidence type="ECO:0000313" key="1">
    <source>
        <dbReference type="EMBL" id="OOM82569.1"/>
    </source>
</evidence>
<dbReference type="EMBL" id="LZZM01000004">
    <property type="protein sequence ID" value="OOM82569.1"/>
    <property type="molecule type" value="Genomic_DNA"/>
</dbReference>
<comment type="caution">
    <text evidence="1">The sequence shown here is derived from an EMBL/GenBank/DDBJ whole genome shotgun (WGS) entry which is preliminary data.</text>
</comment>
<dbReference type="AlphaFoldDB" id="A0A1S8TY77"/>
<keyword evidence="2" id="KW-1185">Reference proteome</keyword>
<protein>
    <submittedName>
        <fullName evidence="1">Uncharacterized protein</fullName>
    </submittedName>
</protein>
<accession>A0A1S8TY77</accession>
<gene>
    <name evidence="1" type="ORF">CLPUN_00530</name>
</gene>
<organism evidence="1 2">
    <name type="scientific">Clostridium puniceum</name>
    <dbReference type="NCBI Taxonomy" id="29367"/>
    <lineage>
        <taxon>Bacteria</taxon>
        <taxon>Bacillati</taxon>
        <taxon>Bacillota</taxon>
        <taxon>Clostridia</taxon>
        <taxon>Eubacteriales</taxon>
        <taxon>Clostridiaceae</taxon>
        <taxon>Clostridium</taxon>
    </lineage>
</organism>
<dbReference type="STRING" id="29367.CLPUN_00530"/>
<reference evidence="1 2" key="1">
    <citation type="submission" date="2016-05" db="EMBL/GenBank/DDBJ databases">
        <title>Microbial solvent formation.</title>
        <authorList>
            <person name="Poehlein A."/>
            <person name="Montoya Solano J.D."/>
            <person name="Flitsch S."/>
            <person name="Krabben P."/>
            <person name="Duerre P."/>
            <person name="Daniel R."/>
        </authorList>
    </citation>
    <scope>NUCLEOTIDE SEQUENCE [LARGE SCALE GENOMIC DNA]</scope>
    <source>
        <strain evidence="1 2">DSM 2619</strain>
    </source>
</reference>